<keyword evidence="7" id="KW-0482">Metalloprotease</keyword>
<keyword evidence="11" id="KW-0472">Membrane</keyword>
<proteinExistence type="inferred from homology"/>
<dbReference type="AlphaFoldDB" id="A0A3P7QN87"/>
<dbReference type="CDD" id="cd09601">
    <property type="entry name" value="M1_APN-Q_like"/>
    <property type="match status" value="1"/>
</dbReference>
<dbReference type="InterPro" id="IPR027268">
    <property type="entry name" value="Peptidase_M4/M1_CTD_sf"/>
</dbReference>
<dbReference type="SUPFAM" id="SSF55486">
    <property type="entry name" value="Metalloproteases ('zincins'), catalytic domain"/>
    <property type="match status" value="1"/>
</dbReference>
<dbReference type="InterPro" id="IPR042097">
    <property type="entry name" value="Aminopeptidase_N-like_N_sf"/>
</dbReference>
<dbReference type="InterPro" id="IPR034016">
    <property type="entry name" value="M1_APN-typ"/>
</dbReference>
<accession>A0A3P7QN87</accession>
<evidence type="ECO:0000313" key="16">
    <source>
        <dbReference type="Proteomes" id="UP000274756"/>
    </source>
</evidence>
<comment type="cofactor">
    <cofactor evidence="9">
        <name>Zn(2+)</name>
        <dbReference type="ChEBI" id="CHEBI:29105"/>
    </cofactor>
    <text evidence="9">Binds 1 zinc ion per subunit.</text>
</comment>
<dbReference type="FunFam" id="1.10.390.10:FF:000006">
    <property type="entry name" value="Puromycin-sensitive aminopeptidase"/>
    <property type="match status" value="1"/>
</dbReference>
<sequence>MFRNAMISDYMKQRAAICAKLYYRHKTETQPIIFKLHQSTMYLILSFLCKANAKATVDYKKYSAAVKNRDYKSKRFSDIDSHFTGFYNYRKSTNWRKNRKTTIRVETPVPENRNNEKDFDKVEIVQSEDIEEVAKVPKPFREAKRISCSKTTAYSLCFFVFIAIILSSLITFWITKDIYNRQSQSLWLQNDSESEKSETVSEQLAMVEDELDAPAAEELRLPKNLIPLRYNVTIKTYVPGFADFHEGKNLTIDAAAIIIFRVEEPTDKIVLNAYKLEFVDDSTKYKLAQYIEREPVEYEDTIETHDANFGNATANNEHDETADISTSILESIGQSEELEDETTLPSHFLVEHALEPIEITKIVVNETLQMVIFQLNEELKKGGEYHLKLLYKGLIEKEFAGIYLSQYYDNSGLSGFATVAQARPNNARRIVPCFDEPEFKAIWKIKIIHPKGTTAISNGKEIHDALETDDVNWLSTSFEETLPMSSYLFAFIVTDFPFNEGVTDKGVRFRIWSRKEVLSYTDYALKSGMKALEFFEDYFKIEFPLKKQDIIALPDFAAFSSDSWGLSITQEQNILYDSNLYEPFIRIRVLLTIAHELAHQWFGNLVTMKWWNDLWLNEGFATFVQYMGADAISSKKFRLDEYFLSNTLRRALQRDARSTSHPLLYPIDKAEDVIGAMDIITYDKGASIVHMIENMLGKENFRKGLKIFLEKHKFANADHDDFWESFNEVLPNHLKAWNGDKLDIRKFAEHWTEQMGYPVIEVHRLDARTVELQQKRFKWNGNTLEKKKYRNAKYWYKYEIPIWYQINSEEKPMTWLHQAKSLQVKPNDLFILNSQSRGFYRVNYDHTSWERIRQQLLEDHTRIDVKSRARIIGDMFALAQTGMLPYDLVLNISKYLVKEKDLLPWTVAMKGFDEILNIFGDEPETQAVRDYLESILQPIYDTNDWSKLDNTNPFFENELEAIIIHQYCKIRAISCINRLADIFKQDFLEHCKDNDISSACSRVPIGIRSKVYCEGVKQNVEQIWDKIKGLYERETIQVERKRLLRALACSRDPMALKTLLDSALDVNNSLILLHDAPFVFRSVSKGDVGRLVIFNYFLDNWPRIYNALKGQQLFLKSIIRSSIDLKHERDLEQIWFDENFDKLYAWFRKIKEPL</sequence>
<dbReference type="Gene3D" id="2.60.40.1910">
    <property type="match status" value="1"/>
</dbReference>
<dbReference type="InterPro" id="IPR014782">
    <property type="entry name" value="Peptidase_M1_dom"/>
</dbReference>
<dbReference type="InterPro" id="IPR024571">
    <property type="entry name" value="ERAP1-like_C_dom"/>
</dbReference>
<dbReference type="InterPro" id="IPR045357">
    <property type="entry name" value="Aminopeptidase_N-like_N"/>
</dbReference>
<keyword evidence="11" id="KW-1133">Transmembrane helix</keyword>
<feature type="binding site" evidence="9">
    <location>
        <position position="618"/>
    </location>
    <ligand>
        <name>Zn(2+)</name>
        <dbReference type="ChEBI" id="CHEBI:29105"/>
        <note>catalytic</note>
    </ligand>
</feature>
<keyword evidence="2" id="KW-0031">Aminopeptidase</keyword>
<evidence type="ECO:0000259" key="13">
    <source>
        <dbReference type="Pfam" id="PF11838"/>
    </source>
</evidence>
<keyword evidence="16" id="KW-1185">Reference proteome</keyword>
<comment type="similarity">
    <text evidence="1">Belongs to the peptidase M1 family.</text>
</comment>
<dbReference type="GO" id="GO:0016020">
    <property type="term" value="C:membrane"/>
    <property type="evidence" value="ECO:0007669"/>
    <property type="project" value="TreeGrafter"/>
</dbReference>
<feature type="transmembrane region" description="Helical" evidence="11">
    <location>
        <begin position="153"/>
        <end position="174"/>
    </location>
</feature>
<evidence type="ECO:0000256" key="9">
    <source>
        <dbReference type="PIRSR" id="PIRSR634016-3"/>
    </source>
</evidence>
<evidence type="ECO:0000256" key="6">
    <source>
        <dbReference type="ARBA" id="ARBA00022833"/>
    </source>
</evidence>
<feature type="site" description="Transition state stabilizer" evidence="10">
    <location>
        <position position="682"/>
    </location>
</feature>
<feature type="domain" description="Aminopeptidase N-like N-terminal" evidence="14">
    <location>
        <begin position="348"/>
        <end position="488"/>
    </location>
</feature>
<dbReference type="Pfam" id="PF01433">
    <property type="entry name" value="Peptidase_M1"/>
    <property type="match status" value="1"/>
</dbReference>
<dbReference type="PRINTS" id="PR00756">
    <property type="entry name" value="ALADIPTASE"/>
</dbReference>
<dbReference type="GO" id="GO:0006508">
    <property type="term" value="P:proteolysis"/>
    <property type="evidence" value="ECO:0007669"/>
    <property type="project" value="UniProtKB-KW"/>
</dbReference>
<feature type="active site" description="Proton acceptor" evidence="8">
    <location>
        <position position="596"/>
    </location>
</feature>
<dbReference type="GO" id="GO:0042277">
    <property type="term" value="F:peptide binding"/>
    <property type="evidence" value="ECO:0007669"/>
    <property type="project" value="TreeGrafter"/>
</dbReference>
<feature type="domain" description="Peptidase M1 membrane alanine aminopeptidase" evidence="12">
    <location>
        <begin position="523"/>
        <end position="751"/>
    </location>
</feature>
<dbReference type="Gene3D" id="2.60.40.1730">
    <property type="entry name" value="tricorn interacting facor f3 domain"/>
    <property type="match status" value="1"/>
</dbReference>
<organism evidence="15 16">
    <name type="scientific">Dracunculus medinensis</name>
    <name type="common">Guinea worm</name>
    <dbReference type="NCBI Taxonomy" id="318479"/>
    <lineage>
        <taxon>Eukaryota</taxon>
        <taxon>Metazoa</taxon>
        <taxon>Ecdysozoa</taxon>
        <taxon>Nematoda</taxon>
        <taxon>Chromadorea</taxon>
        <taxon>Rhabditida</taxon>
        <taxon>Spirurina</taxon>
        <taxon>Dracunculoidea</taxon>
        <taxon>Dracunculidae</taxon>
        <taxon>Dracunculus</taxon>
    </lineage>
</organism>
<evidence type="ECO:0000256" key="5">
    <source>
        <dbReference type="ARBA" id="ARBA00022801"/>
    </source>
</evidence>
<evidence type="ECO:0000256" key="8">
    <source>
        <dbReference type="PIRSR" id="PIRSR634016-1"/>
    </source>
</evidence>
<evidence type="ECO:0000256" key="10">
    <source>
        <dbReference type="PIRSR" id="PIRSR634016-4"/>
    </source>
</evidence>
<dbReference type="InterPro" id="IPR050344">
    <property type="entry name" value="Peptidase_M1_aminopeptidases"/>
</dbReference>
<feature type="binding site" evidence="9">
    <location>
        <position position="599"/>
    </location>
    <ligand>
        <name>Zn(2+)</name>
        <dbReference type="ChEBI" id="CHEBI:29105"/>
        <note>catalytic</note>
    </ligand>
</feature>
<keyword evidence="3" id="KW-0645">Protease</keyword>
<dbReference type="EMBL" id="UYYG01001154">
    <property type="protein sequence ID" value="VDN56127.1"/>
    <property type="molecule type" value="Genomic_DNA"/>
</dbReference>
<dbReference type="Gene3D" id="1.25.50.20">
    <property type="match status" value="1"/>
</dbReference>
<gene>
    <name evidence="15" type="ORF">DME_LOCUS6100</name>
</gene>
<dbReference type="Pfam" id="PF17900">
    <property type="entry name" value="Peptidase_M1_N"/>
    <property type="match status" value="1"/>
</dbReference>
<dbReference type="GO" id="GO:0005737">
    <property type="term" value="C:cytoplasm"/>
    <property type="evidence" value="ECO:0007669"/>
    <property type="project" value="TreeGrafter"/>
</dbReference>
<keyword evidence="4 9" id="KW-0479">Metal-binding</keyword>
<dbReference type="GO" id="GO:0043171">
    <property type="term" value="P:peptide catabolic process"/>
    <property type="evidence" value="ECO:0007669"/>
    <property type="project" value="TreeGrafter"/>
</dbReference>
<dbReference type="GO" id="GO:0070006">
    <property type="term" value="F:metalloaminopeptidase activity"/>
    <property type="evidence" value="ECO:0007669"/>
    <property type="project" value="TreeGrafter"/>
</dbReference>
<evidence type="ECO:0008006" key="17">
    <source>
        <dbReference type="Google" id="ProtNLM"/>
    </source>
</evidence>
<evidence type="ECO:0000256" key="7">
    <source>
        <dbReference type="ARBA" id="ARBA00023049"/>
    </source>
</evidence>
<dbReference type="GO" id="GO:0005615">
    <property type="term" value="C:extracellular space"/>
    <property type="evidence" value="ECO:0007669"/>
    <property type="project" value="TreeGrafter"/>
</dbReference>
<keyword evidence="6 9" id="KW-0862">Zinc</keyword>
<dbReference type="PANTHER" id="PTHR11533:SF301">
    <property type="entry name" value="AMINOPEPTIDASE"/>
    <property type="match status" value="1"/>
</dbReference>
<feature type="binding site" evidence="9">
    <location>
        <position position="595"/>
    </location>
    <ligand>
        <name>Zn(2+)</name>
        <dbReference type="ChEBI" id="CHEBI:29105"/>
        <note>catalytic</note>
    </ligand>
</feature>
<name>A0A3P7QN87_DRAME</name>
<keyword evidence="5" id="KW-0378">Hydrolase</keyword>
<evidence type="ECO:0000259" key="14">
    <source>
        <dbReference type="Pfam" id="PF17900"/>
    </source>
</evidence>
<dbReference type="Pfam" id="PF11838">
    <property type="entry name" value="ERAP1_C"/>
    <property type="match status" value="1"/>
</dbReference>
<feature type="domain" description="ERAP1-like C-terminal" evidence="13">
    <location>
        <begin position="829"/>
        <end position="1133"/>
    </location>
</feature>
<dbReference type="PANTHER" id="PTHR11533">
    <property type="entry name" value="PROTEASE M1 ZINC METALLOPROTEASE"/>
    <property type="match status" value="1"/>
</dbReference>
<dbReference type="Proteomes" id="UP000274756">
    <property type="component" value="Unassembled WGS sequence"/>
</dbReference>
<evidence type="ECO:0000256" key="3">
    <source>
        <dbReference type="ARBA" id="ARBA00022670"/>
    </source>
</evidence>
<dbReference type="OrthoDB" id="10031169at2759"/>
<evidence type="ECO:0000256" key="4">
    <source>
        <dbReference type="ARBA" id="ARBA00022723"/>
    </source>
</evidence>
<evidence type="ECO:0000256" key="11">
    <source>
        <dbReference type="SAM" id="Phobius"/>
    </source>
</evidence>
<protein>
    <recommendedName>
        <fullName evidence="17">Aminopeptidase</fullName>
    </recommendedName>
</protein>
<evidence type="ECO:0000259" key="12">
    <source>
        <dbReference type="Pfam" id="PF01433"/>
    </source>
</evidence>
<evidence type="ECO:0000256" key="1">
    <source>
        <dbReference type="ARBA" id="ARBA00010136"/>
    </source>
</evidence>
<keyword evidence="11" id="KW-0812">Transmembrane</keyword>
<dbReference type="InterPro" id="IPR001930">
    <property type="entry name" value="Peptidase_M1"/>
</dbReference>
<dbReference type="GO" id="GO:0008270">
    <property type="term" value="F:zinc ion binding"/>
    <property type="evidence" value="ECO:0007669"/>
    <property type="project" value="InterPro"/>
</dbReference>
<reference evidence="15 16" key="1">
    <citation type="submission" date="2018-11" db="EMBL/GenBank/DDBJ databases">
        <authorList>
            <consortium name="Pathogen Informatics"/>
        </authorList>
    </citation>
    <scope>NUCLEOTIDE SEQUENCE [LARGE SCALE GENOMIC DNA]</scope>
</reference>
<evidence type="ECO:0000256" key="2">
    <source>
        <dbReference type="ARBA" id="ARBA00022438"/>
    </source>
</evidence>
<dbReference type="SUPFAM" id="SSF63737">
    <property type="entry name" value="Leukotriene A4 hydrolase N-terminal domain"/>
    <property type="match status" value="1"/>
</dbReference>
<dbReference type="Gene3D" id="1.10.390.10">
    <property type="entry name" value="Neutral Protease Domain 2"/>
    <property type="match status" value="1"/>
</dbReference>
<evidence type="ECO:0000313" key="15">
    <source>
        <dbReference type="EMBL" id="VDN56127.1"/>
    </source>
</evidence>
<dbReference type="STRING" id="318479.A0A3P7QN87"/>